<reference evidence="1 2" key="1">
    <citation type="submission" date="2020-06" db="EMBL/GenBank/DDBJ databases">
        <title>Interaction of electrochemicaly active bacteria, Geobacter bremensis R4 on different carbon anode.</title>
        <authorList>
            <person name="Meng L."/>
            <person name="Yoshida N."/>
        </authorList>
    </citation>
    <scope>NUCLEOTIDE SEQUENCE [LARGE SCALE GENOMIC DNA]</scope>
    <source>
        <strain evidence="1 2">R4</strain>
    </source>
</reference>
<keyword evidence="2" id="KW-1185">Reference proteome</keyword>
<dbReference type="AlphaFoldDB" id="A0A6S6M481"/>
<dbReference type="RefSeq" id="WP_185244680.1">
    <property type="nucleotide sequence ID" value="NZ_AP023213.1"/>
</dbReference>
<proteinExistence type="predicted"/>
<organism evidence="1 2">
    <name type="scientific">Citrifermentans bremense</name>
    <dbReference type="NCBI Taxonomy" id="60035"/>
    <lineage>
        <taxon>Bacteria</taxon>
        <taxon>Pseudomonadati</taxon>
        <taxon>Thermodesulfobacteriota</taxon>
        <taxon>Desulfuromonadia</taxon>
        <taxon>Geobacterales</taxon>
        <taxon>Geobacteraceae</taxon>
        <taxon>Citrifermentans</taxon>
    </lineage>
</organism>
<protein>
    <submittedName>
        <fullName evidence="1">Phytoene dehydrogenase and related proteins</fullName>
    </submittedName>
</protein>
<dbReference type="InterPro" id="IPR036188">
    <property type="entry name" value="FAD/NAD-bd_sf"/>
</dbReference>
<dbReference type="PRINTS" id="PR00411">
    <property type="entry name" value="PNDRDTASEI"/>
</dbReference>
<evidence type="ECO:0000313" key="2">
    <source>
        <dbReference type="Proteomes" id="UP000515472"/>
    </source>
</evidence>
<dbReference type="Proteomes" id="UP000515472">
    <property type="component" value="Chromosome"/>
</dbReference>
<name>A0A6S6M481_9BACT</name>
<dbReference type="Gene3D" id="3.50.50.60">
    <property type="entry name" value="FAD/NAD(P)-binding domain"/>
    <property type="match status" value="1"/>
</dbReference>
<sequence length="477" mass="51935">MPPNTSPDAVVVGSGPNGLAAAITLARAGLSVTVFEEYPTIGGGTRTEELTLPGFWHDVCSAVHPLGVASPFFLSLPLHEHGLEWIYPEVQLAHPLPDGTSALLYRSLDKTAELLGSDGRAYLRLMSPLVRQWTELAPDLLAPLHYPQHPLEMLLFGLRGLIPAKRMSEECFKEPAARALFAGMSAHSFLPLTEPLSSAFGLILGALGHVAGWPVAKGGSRMVSAALASYFRSLGGEIVTDAWIASLNDLPKSRLTMLDLAPRQLLKIDAPWPERYRRKLETFRYGPGVFKIDWALDAPIPWASEGCRLAATVHVVGTPEELSRAEREVSEGTHPQHPFVLLAQPTLFDPGRAPSGKHVGWAYCHVPHGSTVDMTERIEAQVERFAPGFRSLVLARHTFNCMELERYNRNLIGGDISGGVQDLRQFLARPMLFSPYRTPLKGHYLCSSSTPPGGGVHGMCGYHAATLALEDLKTARG</sequence>
<dbReference type="SUPFAM" id="SSF51905">
    <property type="entry name" value="FAD/NAD(P)-binding domain"/>
    <property type="match status" value="1"/>
</dbReference>
<dbReference type="Pfam" id="PF13450">
    <property type="entry name" value="NAD_binding_8"/>
    <property type="match status" value="1"/>
</dbReference>
<evidence type="ECO:0000313" key="1">
    <source>
        <dbReference type="EMBL" id="BCG46481.1"/>
    </source>
</evidence>
<dbReference type="PANTHER" id="PTHR10668">
    <property type="entry name" value="PHYTOENE DEHYDROGENASE"/>
    <property type="match status" value="1"/>
</dbReference>
<dbReference type="EMBL" id="AP023213">
    <property type="protein sequence ID" value="BCG46481.1"/>
    <property type="molecule type" value="Genomic_DNA"/>
</dbReference>
<dbReference type="KEGG" id="gbn:GEOBRER4_12310"/>
<dbReference type="PANTHER" id="PTHR10668:SF105">
    <property type="entry name" value="DEHYDROGENASE-RELATED"/>
    <property type="match status" value="1"/>
</dbReference>
<gene>
    <name evidence="1" type="ORF">GEOBRER4_n1278</name>
</gene>
<accession>A0A6S6M481</accession>